<name>A0A0G4HXE8_9ALVE</name>
<organism evidence="1">
    <name type="scientific">Chromera velia CCMP2878</name>
    <dbReference type="NCBI Taxonomy" id="1169474"/>
    <lineage>
        <taxon>Eukaryota</taxon>
        <taxon>Sar</taxon>
        <taxon>Alveolata</taxon>
        <taxon>Colpodellida</taxon>
        <taxon>Chromeraceae</taxon>
        <taxon>Chromera</taxon>
    </lineage>
</organism>
<reference evidence="1" key="1">
    <citation type="submission" date="2014-11" db="EMBL/GenBank/DDBJ databases">
        <authorList>
            <person name="Otto D Thomas"/>
            <person name="Naeem Raeece"/>
        </authorList>
    </citation>
    <scope>NUCLEOTIDE SEQUENCE</scope>
</reference>
<accession>A0A0G4HXE8</accession>
<dbReference type="EMBL" id="CDMZ01004258">
    <property type="protein sequence ID" value="CEM49181.1"/>
    <property type="molecule type" value="Genomic_DNA"/>
</dbReference>
<gene>
    <name evidence="1" type="ORF">Cvel_9266</name>
</gene>
<sequence>MQGDHAGGHPRKQRQRNLLSRKVLAFLVVAPLAEEGDGGEAAAFRGVAGEMTACGAVAAFVLQRILLLVASGGEHPLPREGRCHEMGFGEVVAWGG</sequence>
<proteinExistence type="predicted"/>
<dbReference type="VEuPathDB" id="CryptoDB:Cvel_9266"/>
<evidence type="ECO:0000313" key="1">
    <source>
        <dbReference type="EMBL" id="CEM49181.1"/>
    </source>
</evidence>
<protein>
    <submittedName>
        <fullName evidence="1">Uncharacterized protein</fullName>
    </submittedName>
</protein>
<dbReference type="AlphaFoldDB" id="A0A0G4HXE8"/>